<evidence type="ECO:0000256" key="2">
    <source>
        <dbReference type="ARBA" id="ARBA00022670"/>
    </source>
</evidence>
<gene>
    <name evidence="9" type="ORF">QE152_g33373</name>
</gene>
<dbReference type="PRINTS" id="PR00722">
    <property type="entry name" value="CHYMOTRYPSIN"/>
</dbReference>
<evidence type="ECO:0000259" key="8">
    <source>
        <dbReference type="PROSITE" id="PS50240"/>
    </source>
</evidence>
<proteinExistence type="inferred from homology"/>
<evidence type="ECO:0000256" key="6">
    <source>
        <dbReference type="RuleBase" id="RU363034"/>
    </source>
</evidence>
<dbReference type="PANTHER" id="PTHR24276:SF96">
    <property type="entry name" value="PEPTIDASE S1 DOMAIN-CONTAINING PROTEIN"/>
    <property type="match status" value="1"/>
</dbReference>
<feature type="signal peptide" evidence="7">
    <location>
        <begin position="1"/>
        <end position="17"/>
    </location>
</feature>
<dbReference type="SUPFAM" id="SSF50494">
    <property type="entry name" value="Trypsin-like serine proteases"/>
    <property type="match status" value="1"/>
</dbReference>
<reference evidence="9 10" key="1">
    <citation type="journal article" date="2024" name="BMC Genomics">
        <title>De novo assembly and annotation of Popillia japonica's genome with initial clues to its potential as an invasive pest.</title>
        <authorList>
            <person name="Cucini C."/>
            <person name="Boschi S."/>
            <person name="Funari R."/>
            <person name="Cardaioli E."/>
            <person name="Iannotti N."/>
            <person name="Marturano G."/>
            <person name="Paoli F."/>
            <person name="Bruttini M."/>
            <person name="Carapelli A."/>
            <person name="Frati F."/>
            <person name="Nardi F."/>
        </authorList>
    </citation>
    <scope>NUCLEOTIDE SEQUENCE [LARGE SCALE GENOMIC DNA]</scope>
    <source>
        <strain evidence="9">DMR45628</strain>
    </source>
</reference>
<keyword evidence="7" id="KW-0732">Signal</keyword>
<dbReference type="Pfam" id="PF00089">
    <property type="entry name" value="Trypsin"/>
    <property type="match status" value="1"/>
</dbReference>
<protein>
    <submittedName>
        <fullName evidence="9">Trypsin</fullName>
    </submittedName>
</protein>
<organism evidence="9 10">
    <name type="scientific">Popillia japonica</name>
    <name type="common">Japanese beetle</name>
    <dbReference type="NCBI Taxonomy" id="7064"/>
    <lineage>
        <taxon>Eukaryota</taxon>
        <taxon>Metazoa</taxon>
        <taxon>Ecdysozoa</taxon>
        <taxon>Arthropoda</taxon>
        <taxon>Hexapoda</taxon>
        <taxon>Insecta</taxon>
        <taxon>Pterygota</taxon>
        <taxon>Neoptera</taxon>
        <taxon>Endopterygota</taxon>
        <taxon>Coleoptera</taxon>
        <taxon>Polyphaga</taxon>
        <taxon>Scarabaeiformia</taxon>
        <taxon>Scarabaeidae</taxon>
        <taxon>Rutelinae</taxon>
        <taxon>Popillia</taxon>
    </lineage>
</organism>
<dbReference type="InterPro" id="IPR001254">
    <property type="entry name" value="Trypsin_dom"/>
</dbReference>
<dbReference type="GO" id="GO:0006508">
    <property type="term" value="P:proteolysis"/>
    <property type="evidence" value="ECO:0007669"/>
    <property type="project" value="UniProtKB-KW"/>
</dbReference>
<evidence type="ECO:0000256" key="1">
    <source>
        <dbReference type="ARBA" id="ARBA00007664"/>
    </source>
</evidence>
<dbReference type="InterPro" id="IPR033116">
    <property type="entry name" value="TRYPSIN_SER"/>
</dbReference>
<feature type="domain" description="Peptidase S1" evidence="8">
    <location>
        <begin position="32"/>
        <end position="255"/>
    </location>
</feature>
<dbReference type="Proteomes" id="UP001458880">
    <property type="component" value="Unassembled WGS sequence"/>
</dbReference>
<keyword evidence="2 6" id="KW-0645">Protease</keyword>
<dbReference type="GO" id="GO:0004252">
    <property type="term" value="F:serine-type endopeptidase activity"/>
    <property type="evidence" value="ECO:0007669"/>
    <property type="project" value="InterPro"/>
</dbReference>
<dbReference type="CDD" id="cd00190">
    <property type="entry name" value="Tryp_SPc"/>
    <property type="match status" value="1"/>
</dbReference>
<keyword evidence="5" id="KW-1015">Disulfide bond</keyword>
<keyword evidence="4 6" id="KW-0720">Serine protease</keyword>
<dbReference type="InterPro" id="IPR009003">
    <property type="entry name" value="Peptidase_S1_PA"/>
</dbReference>
<evidence type="ECO:0000256" key="7">
    <source>
        <dbReference type="SAM" id="SignalP"/>
    </source>
</evidence>
<dbReference type="EMBL" id="JASPKY010000505">
    <property type="protein sequence ID" value="KAK9694686.1"/>
    <property type="molecule type" value="Genomic_DNA"/>
</dbReference>
<evidence type="ECO:0000313" key="10">
    <source>
        <dbReference type="Proteomes" id="UP001458880"/>
    </source>
</evidence>
<keyword evidence="3 6" id="KW-0378">Hydrolase</keyword>
<dbReference type="Gene3D" id="2.40.10.10">
    <property type="entry name" value="Trypsin-like serine proteases"/>
    <property type="match status" value="2"/>
</dbReference>
<evidence type="ECO:0000256" key="5">
    <source>
        <dbReference type="ARBA" id="ARBA00023157"/>
    </source>
</evidence>
<dbReference type="InterPro" id="IPR050430">
    <property type="entry name" value="Peptidase_S1"/>
</dbReference>
<dbReference type="FunFam" id="2.40.10.10:FF:000034">
    <property type="entry name" value="Eupolytin"/>
    <property type="match status" value="1"/>
</dbReference>
<dbReference type="PANTHER" id="PTHR24276">
    <property type="entry name" value="POLYSERASE-RELATED"/>
    <property type="match status" value="1"/>
</dbReference>
<evidence type="ECO:0000256" key="4">
    <source>
        <dbReference type="ARBA" id="ARBA00022825"/>
    </source>
</evidence>
<sequence length="256" mass="25995">MVKSAVFILALATFATALPTEPIIDLTGSWRVVGGTDAAAGAYPFIVSLRSSSNSHFCGGTILNTGWVLTAAHCLVGSSTANVFVYAGSNQLNSGGITVASSRLTIHGSYNPNTITNDVAVIQLASALTYSSTIAAVSLNTADTGSVSAILAGWGRVSTNGAIPNNLQELSTNTLTHATCVQYWGSYVSTSQICAVIGNGQGACNGDSGGPLIQASNNAQLGIASFILAGGCAQGFPDVYVRVSSYASWISNAISS</sequence>
<evidence type="ECO:0000256" key="3">
    <source>
        <dbReference type="ARBA" id="ARBA00022801"/>
    </source>
</evidence>
<dbReference type="InterPro" id="IPR018114">
    <property type="entry name" value="TRYPSIN_HIS"/>
</dbReference>
<evidence type="ECO:0000313" key="9">
    <source>
        <dbReference type="EMBL" id="KAK9694686.1"/>
    </source>
</evidence>
<dbReference type="InterPro" id="IPR043504">
    <property type="entry name" value="Peptidase_S1_PA_chymotrypsin"/>
</dbReference>
<name>A0AAW1IWY9_POPJA</name>
<dbReference type="AlphaFoldDB" id="A0AAW1IWY9"/>
<dbReference type="SMART" id="SM00020">
    <property type="entry name" value="Tryp_SPc"/>
    <property type="match status" value="1"/>
</dbReference>
<dbReference type="InterPro" id="IPR001314">
    <property type="entry name" value="Peptidase_S1A"/>
</dbReference>
<feature type="chain" id="PRO_5043676820" evidence="7">
    <location>
        <begin position="18"/>
        <end position="256"/>
    </location>
</feature>
<keyword evidence="10" id="KW-1185">Reference proteome</keyword>
<dbReference type="PROSITE" id="PS00135">
    <property type="entry name" value="TRYPSIN_SER"/>
    <property type="match status" value="1"/>
</dbReference>
<accession>A0AAW1IWY9</accession>
<dbReference type="PROSITE" id="PS50240">
    <property type="entry name" value="TRYPSIN_DOM"/>
    <property type="match status" value="1"/>
</dbReference>
<dbReference type="PROSITE" id="PS00134">
    <property type="entry name" value="TRYPSIN_HIS"/>
    <property type="match status" value="1"/>
</dbReference>
<comment type="similarity">
    <text evidence="1">Belongs to the peptidase S1 family.</text>
</comment>
<comment type="caution">
    <text evidence="9">The sequence shown here is derived from an EMBL/GenBank/DDBJ whole genome shotgun (WGS) entry which is preliminary data.</text>
</comment>